<dbReference type="PANTHER" id="PTHR42939:SF1">
    <property type="entry name" value="ABC TRANSPORTER ATP-BINDING PROTEIN ALBC-RELATED"/>
    <property type="match status" value="1"/>
</dbReference>
<evidence type="ECO:0000313" key="5">
    <source>
        <dbReference type="EMBL" id="KFI61559.1"/>
    </source>
</evidence>
<organism evidence="5 6">
    <name type="scientific">Bifidobacterium pullorum subsp. gallinarum</name>
    <dbReference type="NCBI Taxonomy" id="78344"/>
    <lineage>
        <taxon>Bacteria</taxon>
        <taxon>Bacillati</taxon>
        <taxon>Actinomycetota</taxon>
        <taxon>Actinomycetes</taxon>
        <taxon>Bifidobacteriales</taxon>
        <taxon>Bifidobacteriaceae</taxon>
        <taxon>Bifidobacterium</taxon>
    </lineage>
</organism>
<dbReference type="GO" id="GO:0016887">
    <property type="term" value="F:ATP hydrolysis activity"/>
    <property type="evidence" value="ECO:0007669"/>
    <property type="project" value="InterPro"/>
</dbReference>
<dbReference type="InterPro" id="IPR027417">
    <property type="entry name" value="P-loop_NTPase"/>
</dbReference>
<keyword evidence="2" id="KW-0547">Nucleotide-binding</keyword>
<dbReference type="GO" id="GO:0005524">
    <property type="term" value="F:ATP binding"/>
    <property type="evidence" value="ECO:0007669"/>
    <property type="project" value="UniProtKB-KW"/>
</dbReference>
<keyword evidence="5" id="KW-0378">Hydrolase</keyword>
<dbReference type="InterPro" id="IPR003593">
    <property type="entry name" value="AAA+_ATPase"/>
</dbReference>
<comment type="caution">
    <text evidence="5">The sequence shown here is derived from an EMBL/GenBank/DDBJ whole genome shotgun (WGS) entry which is preliminary data.</text>
</comment>
<dbReference type="AlphaFoldDB" id="A0A087AS09"/>
<evidence type="ECO:0000256" key="3">
    <source>
        <dbReference type="ARBA" id="ARBA00022840"/>
    </source>
</evidence>
<evidence type="ECO:0000313" key="6">
    <source>
        <dbReference type="Proteomes" id="UP000029046"/>
    </source>
</evidence>
<sequence length="261" mass="29078">MNTDTIIAVDHVTFGYRKRQTVLEDVSLTVPQGQTLALLGYNGVGKTTLFNLIVGLLRPRSGRCVINQALVPSMRDVFLMTERANLVDSMTLRDNIRFRALLFADGDSTSRNVNPADLDDEPLIRAFELGPHLDKKVSELSSGLRKRAGLVAGMLFDPHVIMLDEPTNSIDPITRDLFIDYISQLHVAGRTILTITHDLEYCWKAAERVVILDDRHIVKDIMLVDVPDYETFTGIATLGRDREGVDFGIQHAGETTSESRG</sequence>
<evidence type="ECO:0000259" key="4">
    <source>
        <dbReference type="PROSITE" id="PS50893"/>
    </source>
</evidence>
<accession>A0A087AS09</accession>
<dbReference type="Proteomes" id="UP000029046">
    <property type="component" value="Unassembled WGS sequence"/>
</dbReference>
<evidence type="ECO:0000256" key="2">
    <source>
        <dbReference type="ARBA" id="ARBA00022741"/>
    </source>
</evidence>
<dbReference type="EC" id="3.6.3.32" evidence="5"/>
<protein>
    <submittedName>
        <fullName evidence="5">ABC transporter-like protein</fullName>
        <ecNumber evidence="5">3.6.3.32</ecNumber>
    </submittedName>
</protein>
<evidence type="ECO:0000256" key="1">
    <source>
        <dbReference type="ARBA" id="ARBA00022448"/>
    </source>
</evidence>
<proteinExistence type="predicted"/>
<keyword evidence="6" id="KW-1185">Reference proteome</keyword>
<keyword evidence="3" id="KW-0067">ATP-binding</keyword>
<feature type="domain" description="ABC transporter" evidence="4">
    <location>
        <begin position="7"/>
        <end position="239"/>
    </location>
</feature>
<dbReference type="OrthoDB" id="5296765at2"/>
<keyword evidence="1" id="KW-0813">Transport</keyword>
<gene>
    <name evidence="5" type="ORF">BIGA_0076</name>
</gene>
<dbReference type="PANTHER" id="PTHR42939">
    <property type="entry name" value="ABC TRANSPORTER ATP-BINDING PROTEIN ALBC-RELATED"/>
    <property type="match status" value="1"/>
</dbReference>
<dbReference type="EMBL" id="JGYX01000001">
    <property type="protein sequence ID" value="KFI61559.1"/>
    <property type="molecule type" value="Genomic_DNA"/>
</dbReference>
<dbReference type="PROSITE" id="PS50893">
    <property type="entry name" value="ABC_TRANSPORTER_2"/>
    <property type="match status" value="1"/>
</dbReference>
<dbReference type="InterPro" id="IPR003439">
    <property type="entry name" value="ABC_transporter-like_ATP-bd"/>
</dbReference>
<dbReference type="Pfam" id="PF00005">
    <property type="entry name" value="ABC_tran"/>
    <property type="match status" value="1"/>
</dbReference>
<dbReference type="eggNOG" id="COG1131">
    <property type="taxonomic scope" value="Bacteria"/>
</dbReference>
<dbReference type="RefSeq" id="WP_051916976.1">
    <property type="nucleotide sequence ID" value="NZ_JGYX01000001.1"/>
</dbReference>
<dbReference type="InterPro" id="IPR051782">
    <property type="entry name" value="ABC_Transporter_VariousFunc"/>
</dbReference>
<dbReference type="SUPFAM" id="SSF52540">
    <property type="entry name" value="P-loop containing nucleoside triphosphate hydrolases"/>
    <property type="match status" value="1"/>
</dbReference>
<reference evidence="5 6" key="1">
    <citation type="submission" date="2014-03" db="EMBL/GenBank/DDBJ databases">
        <title>Genomics of Bifidobacteria.</title>
        <authorList>
            <person name="Ventura M."/>
            <person name="Milani C."/>
            <person name="Lugli G.A."/>
        </authorList>
    </citation>
    <scope>NUCLEOTIDE SEQUENCE [LARGE SCALE GENOMIC DNA]</scope>
    <source>
        <strain evidence="5 6">LMG 11586</strain>
    </source>
</reference>
<dbReference type="Gene3D" id="3.40.50.300">
    <property type="entry name" value="P-loop containing nucleotide triphosphate hydrolases"/>
    <property type="match status" value="1"/>
</dbReference>
<name>A0A087AS09_9BIFI</name>
<dbReference type="SMART" id="SM00382">
    <property type="entry name" value="AAA"/>
    <property type="match status" value="1"/>
</dbReference>